<proteinExistence type="predicted"/>
<name>A0AAV4X0G7_CAEEX</name>
<accession>A0AAV4X0G7</accession>
<organism evidence="2 3">
    <name type="scientific">Caerostris extrusa</name>
    <name type="common">Bark spider</name>
    <name type="synonym">Caerostris bankana</name>
    <dbReference type="NCBI Taxonomy" id="172846"/>
    <lineage>
        <taxon>Eukaryota</taxon>
        <taxon>Metazoa</taxon>
        <taxon>Ecdysozoa</taxon>
        <taxon>Arthropoda</taxon>
        <taxon>Chelicerata</taxon>
        <taxon>Arachnida</taxon>
        <taxon>Araneae</taxon>
        <taxon>Araneomorphae</taxon>
        <taxon>Entelegynae</taxon>
        <taxon>Araneoidea</taxon>
        <taxon>Araneidae</taxon>
        <taxon>Caerostris</taxon>
    </lineage>
</organism>
<dbReference type="Proteomes" id="UP001054945">
    <property type="component" value="Unassembled WGS sequence"/>
</dbReference>
<evidence type="ECO:0000256" key="1">
    <source>
        <dbReference type="SAM" id="MobiDB-lite"/>
    </source>
</evidence>
<reference evidence="2 3" key="1">
    <citation type="submission" date="2021-06" db="EMBL/GenBank/DDBJ databases">
        <title>Caerostris extrusa draft genome.</title>
        <authorList>
            <person name="Kono N."/>
            <person name="Arakawa K."/>
        </authorList>
    </citation>
    <scope>NUCLEOTIDE SEQUENCE [LARGE SCALE GENOMIC DNA]</scope>
</reference>
<evidence type="ECO:0000313" key="3">
    <source>
        <dbReference type="Proteomes" id="UP001054945"/>
    </source>
</evidence>
<protein>
    <submittedName>
        <fullName evidence="2">Uncharacterized protein</fullName>
    </submittedName>
</protein>
<keyword evidence="3" id="KW-1185">Reference proteome</keyword>
<gene>
    <name evidence="2" type="ORF">CEXT_442481</name>
</gene>
<dbReference type="AlphaFoldDB" id="A0AAV4X0G7"/>
<evidence type="ECO:0000313" key="2">
    <source>
        <dbReference type="EMBL" id="GIY87304.1"/>
    </source>
</evidence>
<comment type="caution">
    <text evidence="2">The sequence shown here is derived from an EMBL/GenBank/DDBJ whole genome shotgun (WGS) entry which is preliminary data.</text>
</comment>
<dbReference type="EMBL" id="BPLR01016920">
    <property type="protein sequence ID" value="GIY87304.1"/>
    <property type="molecule type" value="Genomic_DNA"/>
</dbReference>
<sequence>MMQMVQAGDLLPLDSGKKKSMRGGVARGQHTRMSHFMRIIPAVSLRSTPCPQKRPFHEGFLCVLSWQLLSFNQFPAPPPPPPCASKQNISRSLPAPVMRKPPVLSIRNSFLIPPSV</sequence>
<feature type="region of interest" description="Disordered" evidence="1">
    <location>
        <begin position="1"/>
        <end position="28"/>
    </location>
</feature>